<name>A0A8C9GWW6_9PRIM</name>
<sequence length="219" mass="25151">MYPVALVMLQEDELLSKMRFALVPKLVKEEVFWRNYFYRVSLIKQSAQLTALAAQQQAAGKEDKSNGREQDLPLTGTFRVEDSTLQKTLFLETQMSLTFYTYQKCHCLREKFFSSWRKSSFFSYCLLSDPSQSCLPQAFLYFAYLLSHSLFLFLFFFFRHGSHYVAQAVLKLLDSSDPPASASQVAGTYRHEPLCLGSFFSFFSSLKHPSSSPPLIFGP</sequence>
<dbReference type="GO" id="GO:0005794">
    <property type="term" value="C:Golgi apparatus"/>
    <property type="evidence" value="ECO:0007669"/>
    <property type="project" value="TreeGrafter"/>
</dbReference>
<dbReference type="AlphaFoldDB" id="A0A8C9GWW6"/>
<dbReference type="PANTHER" id="PTHR16019">
    <property type="entry name" value="SYNAPSE-ASSOCIATED PROTEIN"/>
    <property type="match status" value="1"/>
</dbReference>
<keyword evidence="4" id="KW-1185">Reference proteome</keyword>
<keyword evidence="1" id="KW-1133">Transmembrane helix</keyword>
<dbReference type="Pfam" id="PF03909">
    <property type="entry name" value="BSD"/>
    <property type="match status" value="1"/>
</dbReference>
<accession>A0A8C9GWW6</accession>
<feature type="transmembrane region" description="Helical" evidence="1">
    <location>
        <begin position="138"/>
        <end position="158"/>
    </location>
</feature>
<dbReference type="GO" id="GO:0048172">
    <property type="term" value="P:regulation of short-term neuronal synaptic plasticity"/>
    <property type="evidence" value="ECO:0007669"/>
    <property type="project" value="TreeGrafter"/>
</dbReference>
<dbReference type="SMART" id="SM00751">
    <property type="entry name" value="BSD"/>
    <property type="match status" value="1"/>
</dbReference>
<dbReference type="GO" id="GO:0005634">
    <property type="term" value="C:nucleus"/>
    <property type="evidence" value="ECO:0007669"/>
    <property type="project" value="TreeGrafter"/>
</dbReference>
<feature type="domain" description="BSD" evidence="2">
    <location>
        <begin position="1"/>
        <end position="44"/>
    </location>
</feature>
<evidence type="ECO:0000313" key="4">
    <source>
        <dbReference type="Proteomes" id="UP000694416"/>
    </source>
</evidence>
<dbReference type="Proteomes" id="UP000694416">
    <property type="component" value="Unplaced"/>
</dbReference>
<keyword evidence="1" id="KW-0812">Transmembrane</keyword>
<evidence type="ECO:0000259" key="2">
    <source>
        <dbReference type="PROSITE" id="PS50858"/>
    </source>
</evidence>
<proteinExistence type="predicted"/>
<dbReference type="Gene3D" id="1.10.3970.10">
    <property type="entry name" value="BSD domain"/>
    <property type="match status" value="1"/>
</dbReference>
<dbReference type="InterPro" id="IPR051494">
    <property type="entry name" value="BSD_domain-containing"/>
</dbReference>
<dbReference type="InterPro" id="IPR005607">
    <property type="entry name" value="BSD_dom"/>
</dbReference>
<reference evidence="3" key="1">
    <citation type="submission" date="2025-08" db="UniProtKB">
        <authorList>
            <consortium name="Ensembl"/>
        </authorList>
    </citation>
    <scope>IDENTIFICATION</scope>
</reference>
<dbReference type="PROSITE" id="PS50858">
    <property type="entry name" value="BSD"/>
    <property type="match status" value="1"/>
</dbReference>
<keyword evidence="1" id="KW-0472">Membrane</keyword>
<evidence type="ECO:0000256" key="1">
    <source>
        <dbReference type="SAM" id="Phobius"/>
    </source>
</evidence>
<dbReference type="Ensembl" id="ENSPTET00000014931.1">
    <property type="protein sequence ID" value="ENSPTEP00000009821.1"/>
    <property type="gene ID" value="ENSPTEG00000011149.1"/>
</dbReference>
<evidence type="ECO:0000313" key="3">
    <source>
        <dbReference type="Ensembl" id="ENSPTEP00000009821.1"/>
    </source>
</evidence>
<dbReference type="InterPro" id="IPR035925">
    <property type="entry name" value="BSD_dom_sf"/>
</dbReference>
<dbReference type="SUPFAM" id="SSF140383">
    <property type="entry name" value="BSD domain-like"/>
    <property type="match status" value="1"/>
</dbReference>
<organism evidence="3 4">
    <name type="scientific">Piliocolobus tephrosceles</name>
    <name type="common">Ugandan red Colobus</name>
    <dbReference type="NCBI Taxonomy" id="591936"/>
    <lineage>
        <taxon>Eukaryota</taxon>
        <taxon>Metazoa</taxon>
        <taxon>Chordata</taxon>
        <taxon>Craniata</taxon>
        <taxon>Vertebrata</taxon>
        <taxon>Euteleostomi</taxon>
        <taxon>Mammalia</taxon>
        <taxon>Eutheria</taxon>
        <taxon>Euarchontoglires</taxon>
        <taxon>Primates</taxon>
        <taxon>Haplorrhini</taxon>
        <taxon>Catarrhini</taxon>
        <taxon>Cercopithecidae</taxon>
        <taxon>Colobinae</taxon>
        <taxon>Piliocolobus</taxon>
    </lineage>
</organism>
<dbReference type="PANTHER" id="PTHR16019:SF6">
    <property type="entry name" value="SYNAPSE-ASSOCIATED PROTEIN 1"/>
    <property type="match status" value="1"/>
</dbReference>
<reference evidence="3" key="2">
    <citation type="submission" date="2025-09" db="UniProtKB">
        <authorList>
            <consortium name="Ensembl"/>
        </authorList>
    </citation>
    <scope>IDENTIFICATION</scope>
</reference>
<protein>
    <recommendedName>
        <fullName evidence="2">BSD domain-containing protein</fullName>
    </recommendedName>
</protein>
<dbReference type="GO" id="GO:0038203">
    <property type="term" value="P:TORC2 signaling"/>
    <property type="evidence" value="ECO:0007669"/>
    <property type="project" value="TreeGrafter"/>
</dbReference>
<dbReference type="GO" id="GO:0045202">
    <property type="term" value="C:synapse"/>
    <property type="evidence" value="ECO:0007669"/>
    <property type="project" value="TreeGrafter"/>
</dbReference>